<dbReference type="EMBL" id="CAJQZP010001146">
    <property type="protein sequence ID" value="CAG5021569.1"/>
    <property type="molecule type" value="Genomic_DNA"/>
</dbReference>
<evidence type="ECO:0000256" key="4">
    <source>
        <dbReference type="ARBA" id="ARBA00022989"/>
    </source>
</evidence>
<dbReference type="GO" id="GO:0015297">
    <property type="term" value="F:antiporter activity"/>
    <property type="evidence" value="ECO:0007669"/>
    <property type="project" value="InterPro"/>
</dbReference>
<accession>A0A8S3XGD9</accession>
<evidence type="ECO:0000256" key="5">
    <source>
        <dbReference type="ARBA" id="ARBA00023136"/>
    </source>
</evidence>
<evidence type="ECO:0000256" key="2">
    <source>
        <dbReference type="ARBA" id="ARBA00007367"/>
    </source>
</evidence>
<feature type="domain" description="Cation/H+ exchanger transmembrane" evidence="7">
    <location>
        <begin position="96"/>
        <end position="481"/>
    </location>
</feature>
<feature type="transmembrane region" description="Helical" evidence="6">
    <location>
        <begin position="56"/>
        <end position="73"/>
    </location>
</feature>
<dbReference type="InterPro" id="IPR006153">
    <property type="entry name" value="Cation/H_exchanger_TM"/>
</dbReference>
<evidence type="ECO:0000256" key="1">
    <source>
        <dbReference type="ARBA" id="ARBA00004141"/>
    </source>
</evidence>
<evidence type="ECO:0000256" key="3">
    <source>
        <dbReference type="ARBA" id="ARBA00022692"/>
    </source>
</evidence>
<dbReference type="GO" id="GO:1902600">
    <property type="term" value="P:proton transmembrane transport"/>
    <property type="evidence" value="ECO:0007669"/>
    <property type="project" value="InterPro"/>
</dbReference>
<feature type="transmembrane region" description="Helical" evidence="6">
    <location>
        <begin position="169"/>
        <end position="192"/>
    </location>
</feature>
<protein>
    <submittedName>
        <fullName evidence="8">(apollo) hypothetical protein</fullName>
    </submittedName>
</protein>
<gene>
    <name evidence="8" type="ORF">PAPOLLO_LOCUS17558</name>
</gene>
<evidence type="ECO:0000313" key="9">
    <source>
        <dbReference type="Proteomes" id="UP000691718"/>
    </source>
</evidence>
<dbReference type="OrthoDB" id="423807at2759"/>
<keyword evidence="5 6" id="KW-0472">Membrane</keyword>
<dbReference type="PANTHER" id="PTHR31102">
    <property type="match status" value="1"/>
</dbReference>
<feature type="transmembrane region" description="Helical" evidence="6">
    <location>
        <begin position="462"/>
        <end position="488"/>
    </location>
</feature>
<organism evidence="8 9">
    <name type="scientific">Parnassius apollo</name>
    <name type="common">Apollo butterfly</name>
    <name type="synonym">Papilio apollo</name>
    <dbReference type="NCBI Taxonomy" id="110799"/>
    <lineage>
        <taxon>Eukaryota</taxon>
        <taxon>Metazoa</taxon>
        <taxon>Ecdysozoa</taxon>
        <taxon>Arthropoda</taxon>
        <taxon>Hexapoda</taxon>
        <taxon>Insecta</taxon>
        <taxon>Pterygota</taxon>
        <taxon>Neoptera</taxon>
        <taxon>Endopterygota</taxon>
        <taxon>Lepidoptera</taxon>
        <taxon>Glossata</taxon>
        <taxon>Ditrysia</taxon>
        <taxon>Papilionoidea</taxon>
        <taxon>Papilionidae</taxon>
        <taxon>Parnassiinae</taxon>
        <taxon>Parnassini</taxon>
        <taxon>Parnassius</taxon>
        <taxon>Parnassius</taxon>
    </lineage>
</organism>
<evidence type="ECO:0000256" key="6">
    <source>
        <dbReference type="SAM" id="Phobius"/>
    </source>
</evidence>
<dbReference type="Pfam" id="PF00999">
    <property type="entry name" value="Na_H_Exchanger"/>
    <property type="match status" value="1"/>
</dbReference>
<keyword evidence="4 6" id="KW-1133">Transmembrane helix</keyword>
<name>A0A8S3XGD9_PARAO</name>
<sequence>MTVSDGNENTENSENIKSVYTEYDRKKTKPSHETKMNIFSLKLFEVLPSKSELKQYSGVILCGVTLWGALWFILQDTVLPGATIFNMAGIVTVGYVFGHTLERYTTISAMAGMTLIGALYRNFGQSDLFESPIADAIDFHLRRIYPVIILTKGPLGWNWPYIKNNSVKVFLLATLPWIVECLSTAFFTHVLLEYPWYWALHLGAILSSVSPAVVVPTVMAFSAKGFGNKKRIALLVANAGGLDTAFTEGMFGVINSAIFYPSPPTYRIIKAFLAIFLGIGLGVAWGILADILPDQKDPYAATVRSILIFTGGLLLSYAAGFLGWGGTSGVAIMVCAATATTRWSKHGWPINNNPVATVYNVLWLIFEPMLFTLSGYYLEVSQMTLKEFGLIVACIIFALLLRLITAFLVALANSLTVKESLFIAVTWIPKAIVEAVLVRVATDSLWKEGVSEQDKKIATQQANIIVIAILLMTTLGSGLTTILGPILLSHDSKVGDSEFHQTPSISPIQPYDITRRKNTTASVHFIDSLCDKLLFITRASDEMIEYQNS</sequence>
<feature type="transmembrane region" description="Helical" evidence="6">
    <location>
        <begin position="79"/>
        <end position="97"/>
    </location>
</feature>
<dbReference type="GO" id="GO:0016020">
    <property type="term" value="C:membrane"/>
    <property type="evidence" value="ECO:0007669"/>
    <property type="project" value="UniProtKB-SubCell"/>
</dbReference>
<comment type="subcellular location">
    <subcellularLocation>
        <location evidence="1">Membrane</location>
        <topology evidence="1">Multi-pass membrane protein</topology>
    </subcellularLocation>
</comment>
<keyword evidence="3 6" id="KW-0812">Transmembrane</keyword>
<reference evidence="8" key="1">
    <citation type="submission" date="2021-04" db="EMBL/GenBank/DDBJ databases">
        <authorList>
            <person name="Tunstrom K."/>
        </authorList>
    </citation>
    <scope>NUCLEOTIDE SEQUENCE</scope>
</reference>
<dbReference type="Proteomes" id="UP000691718">
    <property type="component" value="Unassembled WGS sequence"/>
</dbReference>
<feature type="transmembrane region" description="Helical" evidence="6">
    <location>
        <begin position="313"/>
        <end position="339"/>
    </location>
</feature>
<dbReference type="PANTHER" id="PTHR31102:SF1">
    <property type="entry name" value="CATION_H+ EXCHANGER DOMAIN-CONTAINING PROTEIN"/>
    <property type="match status" value="1"/>
</dbReference>
<proteinExistence type="inferred from homology"/>
<feature type="transmembrane region" description="Helical" evidence="6">
    <location>
        <begin position="198"/>
        <end position="221"/>
    </location>
</feature>
<evidence type="ECO:0000313" key="8">
    <source>
        <dbReference type="EMBL" id="CAG5021569.1"/>
    </source>
</evidence>
<feature type="transmembrane region" description="Helical" evidence="6">
    <location>
        <begin position="359"/>
        <end position="378"/>
    </location>
</feature>
<evidence type="ECO:0000259" key="7">
    <source>
        <dbReference type="Pfam" id="PF00999"/>
    </source>
</evidence>
<keyword evidence="9" id="KW-1185">Reference proteome</keyword>
<dbReference type="AlphaFoldDB" id="A0A8S3XGD9"/>
<comment type="caution">
    <text evidence="8">The sequence shown here is derived from an EMBL/GenBank/DDBJ whole genome shotgun (WGS) entry which is preliminary data.</text>
</comment>
<feature type="transmembrane region" description="Helical" evidence="6">
    <location>
        <begin position="390"/>
        <end position="415"/>
    </location>
</feature>
<comment type="similarity">
    <text evidence="2">Belongs to the monovalent cation:proton antiporter 1 (CPA1) transporter (TC 2.A.36) family.</text>
</comment>
<feature type="transmembrane region" description="Helical" evidence="6">
    <location>
        <begin position="271"/>
        <end position="292"/>
    </location>
</feature>
<dbReference type="InterPro" id="IPR051843">
    <property type="entry name" value="CPA1_transporter"/>
</dbReference>